<comment type="subcellular location">
    <subcellularLocation>
        <location evidence="1">Cell projection</location>
        <location evidence="1">Microvillus membrane</location>
        <topology evidence="1">Multi-pass membrane protein</topology>
    </subcellularLocation>
</comment>
<dbReference type="EMBL" id="AHAT01020578">
    <property type="status" value="NOT_ANNOTATED_CDS"/>
    <property type="molecule type" value="Genomic_DNA"/>
</dbReference>
<dbReference type="Pfam" id="PF05478">
    <property type="entry name" value="Prominin"/>
    <property type="match status" value="1"/>
</dbReference>
<keyword evidence="3 7" id="KW-0812">Transmembrane</keyword>
<keyword evidence="10" id="KW-1185">Reference proteome</keyword>
<evidence type="ECO:0000313" key="10">
    <source>
        <dbReference type="Proteomes" id="UP000018468"/>
    </source>
</evidence>
<sequence>MIGKAGLLLLMFWGYTVSESQGSKQISQPGTLDFGFVPSGVYDTHAYYEPGAIGILYHMVHAFLYVVQPNPFPQDLVLKVAKDNFESIQSEYQKPENVVLTLQAIYYEIGFIVCASLGVLFVLLMPLVGLCFCLCRCCDNCGGEMHQRQKKNADCRRGCFATLLLSTSLIISVGVLCAYAANQNLSTQLRGVRRLVNSNFKDLKMFVNETPAQIEYLSAQYNTAKNKVLSDLDNIGLLLGNSIHQQLGKEVRPALDGALSMAGVKVERAIKAMRETKEALENVSVSLEILQDGTQKLQLNLSHERSSLSNTLNDPACSAPGVSDTCRAIRGTLGQLTINANFSGLPDVNTQLVNVNNVLKTDLSNIVQKGYSTFNDTPGMVKNQTKNVVSGVKGMLDSIGSNISSFSKQFPIQSTLVNFTLYISQSQAMIENYYPQIDQYDFYRWLGCVAACCMVALILTFNFLGLLCGSCGHDKQASPTTRGCVSNTGGNLLMAGVGFSFIFSWVLMIVVVITFVIGGNLEKLICEPFENRELFKVVDSPYLVNPSWKHFIPGFLYQNPEIDLTVEKVYRTSNCKENKGIYTALQLDNVFNISAFLNTSMYTKDVVDMFGDVHVDLSDIVLLEATGRENLLNFTKTGITSISYPAYLAEVNKGVTKVDLLAFANDLEAQADTLPRGALENALKGHASSIRLIHGQQVVPMEQAMKYVRARSTLNQSIRLLQRTASALPNAVNNVISAIDAAQYLITHNASFVVNQETEKYMETIVGYFKQYIEWVRFSVEMEVAACKPVSNVIDTVEIVFCGFIVDSLNAFWFGLGCCTIFLIPSIIIAVKLAKFYRRMDTEDVYDDMEIGNNGYHNEHLQGIHNPIMTSNSVHSYDTMTRFPRASAPPRQAEW</sequence>
<protein>
    <submittedName>
        <fullName evidence="9">Prominin 1 b</fullName>
    </submittedName>
</protein>
<dbReference type="GO" id="GO:0009986">
    <property type="term" value="C:cell surface"/>
    <property type="evidence" value="ECO:0000318"/>
    <property type="project" value="GO_Central"/>
</dbReference>
<dbReference type="OMA" id="FEQYSVW"/>
<accession>W5M5K3</accession>
<evidence type="ECO:0000256" key="3">
    <source>
        <dbReference type="ARBA" id="ARBA00022692"/>
    </source>
</evidence>
<feature type="chain" id="PRO_5004865731" evidence="8">
    <location>
        <begin position="19"/>
        <end position="895"/>
    </location>
</feature>
<name>W5M5K3_LEPOC</name>
<proteinExistence type="inferred from homology"/>
<feature type="transmembrane region" description="Helical" evidence="7">
    <location>
        <begin position="811"/>
        <end position="831"/>
    </location>
</feature>
<evidence type="ECO:0000256" key="6">
    <source>
        <dbReference type="ARBA" id="ARBA00023180"/>
    </source>
</evidence>
<dbReference type="GO" id="GO:0031528">
    <property type="term" value="C:microvillus membrane"/>
    <property type="evidence" value="ECO:0007669"/>
    <property type="project" value="UniProtKB-SubCell"/>
</dbReference>
<dbReference type="Proteomes" id="UP000018468">
    <property type="component" value="Linkage group LG4"/>
</dbReference>
<feature type="signal peptide" evidence="8">
    <location>
        <begin position="1"/>
        <end position="18"/>
    </location>
</feature>
<reference evidence="10" key="1">
    <citation type="submission" date="2011-12" db="EMBL/GenBank/DDBJ databases">
        <title>The Draft Genome of Lepisosteus oculatus.</title>
        <authorList>
            <consortium name="The Broad Institute Genome Assembly &amp; Analysis Group"/>
            <consortium name="Computational R&amp;D Group"/>
            <consortium name="and Sequencing Platform"/>
            <person name="Di Palma F."/>
            <person name="Alfoldi J."/>
            <person name="Johnson J."/>
            <person name="Berlin A."/>
            <person name="Gnerre S."/>
            <person name="Jaffe D."/>
            <person name="MacCallum I."/>
            <person name="Young S."/>
            <person name="Walker B.J."/>
            <person name="Lander E.S."/>
            <person name="Lindblad-Toh K."/>
        </authorList>
    </citation>
    <scope>NUCLEOTIDE SEQUENCE [LARGE SCALE GENOMIC DNA]</scope>
</reference>
<feature type="transmembrane region" description="Helical" evidence="7">
    <location>
        <begin position="492"/>
        <end position="517"/>
    </location>
</feature>
<dbReference type="InterPro" id="IPR008795">
    <property type="entry name" value="Prominin"/>
</dbReference>
<dbReference type="InParanoid" id="W5M5K3"/>
<dbReference type="GO" id="GO:0071914">
    <property type="term" value="C:prominosome"/>
    <property type="evidence" value="ECO:0000318"/>
    <property type="project" value="GO_Central"/>
</dbReference>
<feature type="transmembrane region" description="Helical" evidence="7">
    <location>
        <begin position="159"/>
        <end position="181"/>
    </location>
</feature>
<comment type="similarity">
    <text evidence="2">Belongs to the prominin family.</text>
</comment>
<dbReference type="PANTHER" id="PTHR22730">
    <property type="entry name" value="PROMININ PROM PROTEIN"/>
    <property type="match status" value="1"/>
</dbReference>
<keyword evidence="8" id="KW-0732">Signal</keyword>
<dbReference type="Ensembl" id="ENSLOCT00000003668.1">
    <property type="protein sequence ID" value="ENSLOCP00000003661.1"/>
    <property type="gene ID" value="ENSLOCG00000003057.1"/>
</dbReference>
<keyword evidence="6" id="KW-0325">Glycoprotein</keyword>
<evidence type="ECO:0000256" key="1">
    <source>
        <dbReference type="ARBA" id="ARBA00004475"/>
    </source>
</evidence>
<dbReference type="EMBL" id="AHAT01020579">
    <property type="status" value="NOT_ANNOTATED_CDS"/>
    <property type="molecule type" value="Genomic_DNA"/>
</dbReference>
<dbReference type="Bgee" id="ENSLOCG00000003057">
    <property type="expression patterns" value="Expressed in camera-type eye and 12 other cell types or tissues"/>
</dbReference>
<dbReference type="FunCoup" id="W5M5K3">
    <property type="interactions" value="488"/>
</dbReference>
<reference evidence="9" key="2">
    <citation type="submission" date="2025-08" db="UniProtKB">
        <authorList>
            <consortium name="Ensembl"/>
        </authorList>
    </citation>
    <scope>IDENTIFICATION</scope>
</reference>
<dbReference type="GeneTree" id="ENSGT00530000063586"/>
<reference evidence="9" key="3">
    <citation type="submission" date="2025-09" db="UniProtKB">
        <authorList>
            <consortium name="Ensembl"/>
        </authorList>
    </citation>
    <scope>IDENTIFICATION</scope>
</reference>
<dbReference type="PANTHER" id="PTHR22730:SF3">
    <property type="entry name" value="PROMININ-1"/>
    <property type="match status" value="1"/>
</dbReference>
<dbReference type="eggNOG" id="KOG4331">
    <property type="taxonomic scope" value="Eukaryota"/>
</dbReference>
<evidence type="ECO:0000256" key="5">
    <source>
        <dbReference type="ARBA" id="ARBA00023136"/>
    </source>
</evidence>
<dbReference type="AlphaFoldDB" id="W5M5K3"/>
<evidence type="ECO:0000256" key="2">
    <source>
        <dbReference type="ARBA" id="ARBA00006058"/>
    </source>
</evidence>
<evidence type="ECO:0000313" key="9">
    <source>
        <dbReference type="Ensembl" id="ENSLOCP00000003661.1"/>
    </source>
</evidence>
<dbReference type="GO" id="GO:0005929">
    <property type="term" value="C:cilium"/>
    <property type="evidence" value="ECO:0000318"/>
    <property type="project" value="GO_Central"/>
</dbReference>
<keyword evidence="5 7" id="KW-0472">Membrane</keyword>
<dbReference type="EMBL" id="AHAT01020577">
    <property type="status" value="NOT_ANNOTATED_CDS"/>
    <property type="molecule type" value="Genomic_DNA"/>
</dbReference>
<dbReference type="GO" id="GO:0005902">
    <property type="term" value="C:microvillus"/>
    <property type="evidence" value="ECO:0000318"/>
    <property type="project" value="GO_Central"/>
</dbReference>
<dbReference type="GO" id="GO:0016324">
    <property type="term" value="C:apical plasma membrane"/>
    <property type="evidence" value="ECO:0000318"/>
    <property type="project" value="GO_Central"/>
</dbReference>
<feature type="transmembrane region" description="Helical" evidence="7">
    <location>
        <begin position="105"/>
        <end position="138"/>
    </location>
</feature>
<feature type="transmembrane region" description="Helical" evidence="7">
    <location>
        <begin position="442"/>
        <end position="471"/>
    </location>
</feature>
<evidence type="ECO:0000256" key="4">
    <source>
        <dbReference type="ARBA" id="ARBA00022989"/>
    </source>
</evidence>
<evidence type="ECO:0000256" key="8">
    <source>
        <dbReference type="SAM" id="SignalP"/>
    </source>
</evidence>
<evidence type="ECO:0000256" key="7">
    <source>
        <dbReference type="SAM" id="Phobius"/>
    </source>
</evidence>
<keyword evidence="4 7" id="KW-1133">Transmembrane helix</keyword>
<dbReference type="GO" id="GO:0015485">
    <property type="term" value="F:cholesterol binding"/>
    <property type="evidence" value="ECO:0000318"/>
    <property type="project" value="GO_Central"/>
</dbReference>
<organism evidence="9 10">
    <name type="scientific">Lepisosteus oculatus</name>
    <name type="common">Spotted gar</name>
    <dbReference type="NCBI Taxonomy" id="7918"/>
    <lineage>
        <taxon>Eukaryota</taxon>
        <taxon>Metazoa</taxon>
        <taxon>Chordata</taxon>
        <taxon>Craniata</taxon>
        <taxon>Vertebrata</taxon>
        <taxon>Euteleostomi</taxon>
        <taxon>Actinopterygii</taxon>
        <taxon>Neopterygii</taxon>
        <taxon>Holostei</taxon>
        <taxon>Semionotiformes</taxon>
        <taxon>Lepisosteidae</taxon>
        <taxon>Lepisosteus</taxon>
    </lineage>
</organism>